<dbReference type="InterPro" id="IPR052785">
    <property type="entry name" value="Enterotoxin_cmpnt"/>
</dbReference>
<organism evidence="3 4">
    <name type="scientific">Bacillus thuringiensis YBT-1518</name>
    <dbReference type="NCBI Taxonomy" id="529122"/>
    <lineage>
        <taxon>Bacteria</taxon>
        <taxon>Bacillati</taxon>
        <taxon>Bacillota</taxon>
        <taxon>Bacilli</taxon>
        <taxon>Bacillales</taxon>
        <taxon>Bacillaceae</taxon>
        <taxon>Bacillus</taxon>
        <taxon>Bacillus cereus group</taxon>
    </lineage>
</organism>
<name>A0A9W3PJM9_BACTU</name>
<dbReference type="InterPro" id="IPR008414">
    <property type="entry name" value="HBL"/>
</dbReference>
<feature type="coiled-coil region" evidence="1">
    <location>
        <begin position="242"/>
        <end position="269"/>
    </location>
</feature>
<keyword evidence="3" id="KW-0614">Plasmid</keyword>
<dbReference type="SUPFAM" id="SSF58100">
    <property type="entry name" value="Bacterial hemolysins"/>
    <property type="match status" value="1"/>
</dbReference>
<geneLocation type="plasmid" evidence="3 4">
    <name>pBMB0233</name>
</geneLocation>
<feature type="signal peptide" evidence="2">
    <location>
        <begin position="1"/>
        <end position="28"/>
    </location>
</feature>
<protein>
    <submittedName>
        <fullName evidence="3">Non-expressed Enterotoxin C</fullName>
    </submittedName>
</protein>
<dbReference type="Pfam" id="PF05791">
    <property type="entry name" value="Bacillus_HBL"/>
    <property type="match status" value="1"/>
</dbReference>
<evidence type="ECO:0000256" key="1">
    <source>
        <dbReference type="SAM" id="Coils"/>
    </source>
</evidence>
<reference evidence="3 4" key="1">
    <citation type="submission" date="2013-05" db="EMBL/GenBank/DDBJ databases">
        <title>Complete genome sequence of Bacillus thuringiensis YBT-1518, a typical strain with high toxicity to nematode.</title>
        <authorList>
            <person name="Wang P."/>
            <person name="Zhang C."/>
            <person name="Guo M."/>
            <person name="Guo S."/>
            <person name="Zhu Y."/>
            <person name="Zheng J."/>
            <person name="Zhu L."/>
            <person name="Ruan L."/>
            <person name="Peng D."/>
            <person name="Sun M."/>
        </authorList>
    </citation>
    <scope>NUCLEOTIDE SEQUENCE [LARGE SCALE GENOMIC DNA]</scope>
    <source>
        <strain evidence="3 4">YBT-1518</strain>
        <plasmid evidence="3 4">pBMB0233</plasmid>
    </source>
</reference>
<dbReference type="Proteomes" id="UP000018566">
    <property type="component" value="Plasmid pBMB0233"/>
</dbReference>
<keyword evidence="2" id="KW-0732">Signal</keyword>
<dbReference type="PANTHER" id="PTHR38443:SF2">
    <property type="entry name" value="NON-HEMOLYTIC ENTEROTOXIN LYTIC COMPONENT L1"/>
    <property type="match status" value="1"/>
</dbReference>
<dbReference type="EMBL" id="CP005940">
    <property type="protein sequence ID" value="AHA75750.1"/>
    <property type="molecule type" value="Genomic_DNA"/>
</dbReference>
<proteinExistence type="predicted"/>
<dbReference type="PANTHER" id="PTHR38443">
    <property type="match status" value="1"/>
</dbReference>
<gene>
    <name evidence="3" type="ORF">YBT1518_31340</name>
</gene>
<dbReference type="CDD" id="cd22653">
    <property type="entry name" value="ClyA_HblB-like"/>
    <property type="match status" value="1"/>
</dbReference>
<keyword evidence="1" id="KW-0175">Coiled coil</keyword>
<dbReference type="Gene3D" id="1.20.1170.10">
    <property type="match status" value="1"/>
</dbReference>
<evidence type="ECO:0000313" key="4">
    <source>
        <dbReference type="Proteomes" id="UP000018566"/>
    </source>
</evidence>
<dbReference type="AlphaFoldDB" id="A0A9W3PJM9"/>
<accession>A0A9W3PJM9</accession>
<evidence type="ECO:0000256" key="2">
    <source>
        <dbReference type="SAM" id="SignalP"/>
    </source>
</evidence>
<dbReference type="KEGG" id="bthu:YBT1518_31340"/>
<feature type="chain" id="PRO_5040870923" evidence="2">
    <location>
        <begin position="29"/>
        <end position="357"/>
    </location>
</feature>
<evidence type="ECO:0000313" key="3">
    <source>
        <dbReference type="EMBL" id="AHA75750.1"/>
    </source>
</evidence>
<sequence>MNILYCKKKLLILTVGVLTSYVIPISSAAAQSNQVAISQKKQQDMYSLRPAEFKQALAQTGSSMLVMKSYVDNIQEQPEIHVECIPMIQDALRSDMVQHQKTAKENASNWGKVEKNILETNQSIIQFNERFQSQYEQLSMAIQQNQTEKLQSHIQDLFLTISKNKKKSDQLIRILQEFQSNIEADVIHLKKDANMLRPIINNETGWSSDLQDQINANREIIKKNKDILWDLISSGHANKDNLAETRKKIAAAEANIQNLKSSLSGIQSNVAILTDTQNNMTDIIEAIIMAIQALQQLSTQWSIIQVKYEAVLNAIDTIDPEKLEWIHSDLTIAQKEWQDLIKYAEQLKRFYTNENKC</sequence>
<dbReference type="GO" id="GO:0016020">
    <property type="term" value="C:membrane"/>
    <property type="evidence" value="ECO:0007669"/>
    <property type="project" value="InterPro"/>
</dbReference>